<sequence>ACGPLDQRVVSFFLRMNQERFMVFDQDRWIATNGGDARGALLRDAGAGSV</sequence>
<protein>
    <submittedName>
        <fullName evidence="1">Uncharacterized protein</fullName>
    </submittedName>
</protein>
<comment type="caution">
    <text evidence="1">The sequence shown here is derived from an EMBL/GenBank/DDBJ whole genome shotgun (WGS) entry which is preliminary data.</text>
</comment>
<feature type="non-terminal residue" evidence="1">
    <location>
        <position position="1"/>
    </location>
</feature>
<dbReference type="EMBL" id="LXQA010311566">
    <property type="protein sequence ID" value="MCI42976.1"/>
    <property type="molecule type" value="Genomic_DNA"/>
</dbReference>
<proteinExistence type="predicted"/>
<keyword evidence="2" id="KW-1185">Reference proteome</keyword>
<evidence type="ECO:0000313" key="2">
    <source>
        <dbReference type="Proteomes" id="UP000265520"/>
    </source>
</evidence>
<accession>A0A392S522</accession>
<reference evidence="1 2" key="1">
    <citation type="journal article" date="2018" name="Front. Plant Sci.">
        <title>Red Clover (Trifolium pratense) and Zigzag Clover (T. medium) - A Picture of Genomic Similarities and Differences.</title>
        <authorList>
            <person name="Dluhosova J."/>
            <person name="Istvanek J."/>
            <person name="Nedelnik J."/>
            <person name="Repkova J."/>
        </authorList>
    </citation>
    <scope>NUCLEOTIDE SEQUENCE [LARGE SCALE GENOMIC DNA]</scope>
    <source>
        <strain evidence="2">cv. 10/8</strain>
        <tissue evidence="1">Leaf</tissue>
    </source>
</reference>
<dbReference type="Proteomes" id="UP000265520">
    <property type="component" value="Unassembled WGS sequence"/>
</dbReference>
<name>A0A392S522_9FABA</name>
<evidence type="ECO:0000313" key="1">
    <source>
        <dbReference type="EMBL" id="MCI42976.1"/>
    </source>
</evidence>
<organism evidence="1 2">
    <name type="scientific">Trifolium medium</name>
    <dbReference type="NCBI Taxonomy" id="97028"/>
    <lineage>
        <taxon>Eukaryota</taxon>
        <taxon>Viridiplantae</taxon>
        <taxon>Streptophyta</taxon>
        <taxon>Embryophyta</taxon>
        <taxon>Tracheophyta</taxon>
        <taxon>Spermatophyta</taxon>
        <taxon>Magnoliopsida</taxon>
        <taxon>eudicotyledons</taxon>
        <taxon>Gunneridae</taxon>
        <taxon>Pentapetalae</taxon>
        <taxon>rosids</taxon>
        <taxon>fabids</taxon>
        <taxon>Fabales</taxon>
        <taxon>Fabaceae</taxon>
        <taxon>Papilionoideae</taxon>
        <taxon>50 kb inversion clade</taxon>
        <taxon>NPAAA clade</taxon>
        <taxon>Hologalegina</taxon>
        <taxon>IRL clade</taxon>
        <taxon>Trifolieae</taxon>
        <taxon>Trifolium</taxon>
    </lineage>
</organism>
<dbReference type="AlphaFoldDB" id="A0A392S522"/>